<keyword evidence="3 6" id="KW-0812">Transmembrane</keyword>
<evidence type="ECO:0000256" key="2">
    <source>
        <dbReference type="ARBA" id="ARBA00022475"/>
    </source>
</evidence>
<evidence type="ECO:0000256" key="3">
    <source>
        <dbReference type="ARBA" id="ARBA00022692"/>
    </source>
</evidence>
<proteinExistence type="predicted"/>
<feature type="transmembrane region" description="Helical" evidence="6">
    <location>
        <begin position="253"/>
        <end position="273"/>
    </location>
</feature>
<dbReference type="CDD" id="cd06580">
    <property type="entry name" value="TM_PBP1_transp_TpRbsC_like"/>
    <property type="match status" value="1"/>
</dbReference>
<evidence type="ECO:0000313" key="7">
    <source>
        <dbReference type="EMBL" id="QTQ12987.1"/>
    </source>
</evidence>
<dbReference type="GO" id="GO:0005886">
    <property type="term" value="C:plasma membrane"/>
    <property type="evidence" value="ECO:0007669"/>
    <property type="project" value="UniProtKB-SubCell"/>
</dbReference>
<dbReference type="RefSeq" id="WP_210119722.1">
    <property type="nucleotide sequence ID" value="NZ_CP054142.1"/>
</dbReference>
<dbReference type="Proteomes" id="UP000671908">
    <property type="component" value="Chromosome"/>
</dbReference>
<feature type="transmembrane region" description="Helical" evidence="6">
    <location>
        <begin position="294"/>
        <end position="317"/>
    </location>
</feature>
<reference evidence="7 8" key="1">
    <citation type="journal article" date="2021" name="Microbiol. Resour. Announc.">
        <title>Complete Genome Sequences of Three Human Oral Treponema parvum Isolates.</title>
        <authorList>
            <person name="Zeng H."/>
            <person name="Watt R.M."/>
        </authorList>
    </citation>
    <scope>NUCLEOTIDE SEQUENCE [LARGE SCALE GENOMIC DNA]</scope>
    <source>
        <strain evidence="7 8">ATCC 700770</strain>
    </source>
</reference>
<keyword evidence="8" id="KW-1185">Reference proteome</keyword>
<gene>
    <name evidence="7" type="ORF">HRQ91_00125</name>
</gene>
<feature type="transmembrane region" description="Helical" evidence="6">
    <location>
        <begin position="66"/>
        <end position="90"/>
    </location>
</feature>
<feature type="transmembrane region" description="Helical" evidence="6">
    <location>
        <begin position="123"/>
        <end position="143"/>
    </location>
</feature>
<dbReference type="InterPro" id="IPR001851">
    <property type="entry name" value="ABC_transp_permease"/>
</dbReference>
<organism evidence="7 8">
    <name type="scientific">Treponema parvum</name>
    <dbReference type="NCBI Taxonomy" id="138851"/>
    <lineage>
        <taxon>Bacteria</taxon>
        <taxon>Pseudomonadati</taxon>
        <taxon>Spirochaetota</taxon>
        <taxon>Spirochaetia</taxon>
        <taxon>Spirochaetales</taxon>
        <taxon>Treponemataceae</taxon>
        <taxon>Treponema</taxon>
    </lineage>
</organism>
<evidence type="ECO:0000256" key="1">
    <source>
        <dbReference type="ARBA" id="ARBA00004651"/>
    </source>
</evidence>
<sequence>MIKKKEIETLSRSERIDINRKRMFRIIDVILPLVFAFGVGSVFSIICKCNPFKLYGYIIKKAFGSLGGILNTLGFATPIIMTGIATAFSIRAAIWNMGIEGQVFVGAFATALAGYLVKGLPSFIHVPICLLIGAAFGALYALIPGILKAKFRINEVVTTVMLNSIATTVTTFMTQTYLSTGDAYVHTEFIENTARLTKFVSRYRCSTAFIIAIIIWSILYFVLSNTKFGYEVGCIGRQLEFSDAVGMRVSKKIIIIFVIGGAIAGVAGATEIMGVNFNFTPTFSTNPGIGWDGFFVCILSASEPMGILVYSIIFGALRYGAIVAQTGLGVPLDLINVVKSTMILFEAIKIASTYGIKIKERVNKKLSMLQGNIKRIKV</sequence>
<dbReference type="PANTHER" id="PTHR47089">
    <property type="entry name" value="ABC TRANSPORTER, PERMEASE PROTEIN"/>
    <property type="match status" value="1"/>
</dbReference>
<keyword evidence="4 6" id="KW-1133">Transmembrane helix</keyword>
<evidence type="ECO:0000256" key="6">
    <source>
        <dbReference type="SAM" id="Phobius"/>
    </source>
</evidence>
<evidence type="ECO:0000256" key="5">
    <source>
        <dbReference type="ARBA" id="ARBA00023136"/>
    </source>
</evidence>
<name>A0A975IDN6_9SPIR</name>
<dbReference type="KEGG" id="tpav:HRQ91_00125"/>
<protein>
    <submittedName>
        <fullName evidence="7">ABC transporter permease</fullName>
    </submittedName>
</protein>
<comment type="subcellular location">
    <subcellularLocation>
        <location evidence="1">Cell membrane</location>
        <topology evidence="1">Multi-pass membrane protein</topology>
    </subcellularLocation>
</comment>
<evidence type="ECO:0000313" key="8">
    <source>
        <dbReference type="Proteomes" id="UP000671908"/>
    </source>
</evidence>
<keyword evidence="2" id="KW-1003">Cell membrane</keyword>
<dbReference type="Pfam" id="PF02653">
    <property type="entry name" value="BPD_transp_2"/>
    <property type="match status" value="1"/>
</dbReference>
<feature type="transmembrane region" description="Helical" evidence="6">
    <location>
        <begin position="205"/>
        <end position="223"/>
    </location>
</feature>
<dbReference type="EMBL" id="CP054142">
    <property type="protein sequence ID" value="QTQ12987.1"/>
    <property type="molecule type" value="Genomic_DNA"/>
</dbReference>
<evidence type="ECO:0000256" key="4">
    <source>
        <dbReference type="ARBA" id="ARBA00022989"/>
    </source>
</evidence>
<dbReference type="GO" id="GO:0022857">
    <property type="term" value="F:transmembrane transporter activity"/>
    <property type="evidence" value="ECO:0007669"/>
    <property type="project" value="InterPro"/>
</dbReference>
<feature type="transmembrane region" description="Helical" evidence="6">
    <location>
        <begin position="97"/>
        <end position="117"/>
    </location>
</feature>
<accession>A0A975IDN6</accession>
<dbReference type="PANTHER" id="PTHR47089:SF1">
    <property type="entry name" value="GUANOSINE ABC TRANSPORTER PERMEASE PROTEIN NUPP"/>
    <property type="match status" value="1"/>
</dbReference>
<feature type="transmembrane region" description="Helical" evidence="6">
    <location>
        <begin position="26"/>
        <end position="46"/>
    </location>
</feature>
<dbReference type="AlphaFoldDB" id="A0A975IDN6"/>
<keyword evidence="5 6" id="KW-0472">Membrane</keyword>